<protein>
    <submittedName>
        <fullName evidence="1">Uncharacterized protein</fullName>
    </submittedName>
</protein>
<sequence>MEHIMEPSVLFNSTLTTRAVTASAQWIMTGFRTSGDLIEHDVVTLTINDPISATSTKGIQGQGQNKTHCDAFKAPTQKELCINGSLYSQADYVSDGLVRRVQRWDNAGNTTQYTYDGYNRVSQTAWPDGHITKVEYAPQSSSVLPVSFTAGDHNIGEQSFDGLERMTRRIVGERITTQTYTYTETALKRSKITNPKQDRYQLAYQAALNLVLTSLTTGDDNTSYQYNSQSAVISKLQNAYHAHELQYLPSGLLLQENIPLEDKGPELSAQSIYSMAGKLQSYTNIHGQTHDIQCDDFGRVRSLKQYTAQITFSYNNVDRVLETCVQDADGISLTTTLAYDDLGREVQRAV</sequence>
<dbReference type="NCBIfam" id="TIGR01643">
    <property type="entry name" value="YD_repeat_2x"/>
    <property type="match status" value="1"/>
</dbReference>
<name>A0A8H6E594_PETAA</name>
<comment type="caution">
    <text evidence="1">The sequence shown here is derived from an EMBL/GenBank/DDBJ whole genome shotgun (WGS) entry which is preliminary data.</text>
</comment>
<gene>
    <name evidence="1" type="ORF">ETB97_003782</name>
</gene>
<dbReference type="AlphaFoldDB" id="A0A8H6E594"/>
<reference evidence="1 2" key="1">
    <citation type="submission" date="2019-04" db="EMBL/GenBank/DDBJ databases">
        <title>Aspergillus burnettii sp. nov., novel species from soil in southeast Queensland.</title>
        <authorList>
            <person name="Gilchrist C.L.M."/>
            <person name="Pitt J.I."/>
            <person name="Lange L."/>
            <person name="Lacey H.J."/>
            <person name="Vuong D."/>
            <person name="Midgley D.J."/>
            <person name="Greenfield P."/>
            <person name="Bradbury M."/>
            <person name="Lacey E."/>
            <person name="Busk P.K."/>
            <person name="Pilgaard B."/>
            <person name="Chooi Y.H."/>
            <person name="Piggott A.M."/>
        </authorList>
    </citation>
    <scope>NUCLEOTIDE SEQUENCE [LARGE SCALE GENOMIC DNA]</scope>
    <source>
        <strain evidence="1 2">FRR 5400</strain>
    </source>
</reference>
<evidence type="ECO:0000313" key="2">
    <source>
        <dbReference type="Proteomes" id="UP000541154"/>
    </source>
</evidence>
<dbReference type="Proteomes" id="UP000541154">
    <property type="component" value="Unassembled WGS sequence"/>
</dbReference>
<organism evidence="1 2">
    <name type="scientific">Petromyces alliaceus</name>
    <name type="common">Aspergillus alliaceus</name>
    <dbReference type="NCBI Taxonomy" id="209559"/>
    <lineage>
        <taxon>Eukaryota</taxon>
        <taxon>Fungi</taxon>
        <taxon>Dikarya</taxon>
        <taxon>Ascomycota</taxon>
        <taxon>Pezizomycotina</taxon>
        <taxon>Eurotiomycetes</taxon>
        <taxon>Eurotiomycetidae</taxon>
        <taxon>Eurotiales</taxon>
        <taxon>Aspergillaceae</taxon>
        <taxon>Aspergillus</taxon>
        <taxon>Aspergillus subgen. Circumdati</taxon>
    </lineage>
</organism>
<proteinExistence type="predicted"/>
<dbReference type="InterPro" id="IPR006530">
    <property type="entry name" value="YD"/>
</dbReference>
<accession>A0A8H6E594</accession>
<dbReference type="Gene3D" id="2.180.10.10">
    <property type="entry name" value="RHS repeat-associated core"/>
    <property type="match status" value="2"/>
</dbReference>
<dbReference type="EMBL" id="SPNV01000191">
    <property type="protein sequence ID" value="KAF5858780.1"/>
    <property type="molecule type" value="Genomic_DNA"/>
</dbReference>
<evidence type="ECO:0000313" key="1">
    <source>
        <dbReference type="EMBL" id="KAF5858780.1"/>
    </source>
</evidence>
<keyword evidence="2" id="KW-1185">Reference proteome</keyword>